<dbReference type="Pfam" id="PF13649">
    <property type="entry name" value="Methyltransf_25"/>
    <property type="match status" value="1"/>
</dbReference>
<dbReference type="EMBL" id="DVHU01000061">
    <property type="protein sequence ID" value="HIR93175.1"/>
    <property type="molecule type" value="Genomic_DNA"/>
</dbReference>
<dbReference type="GO" id="GO:0008168">
    <property type="term" value="F:methyltransferase activity"/>
    <property type="evidence" value="ECO:0007669"/>
    <property type="project" value="UniProtKB-KW"/>
</dbReference>
<feature type="domain" description="Methyltransferase" evidence="2">
    <location>
        <begin position="41"/>
        <end position="136"/>
    </location>
</feature>
<reference evidence="3" key="2">
    <citation type="journal article" date="2021" name="PeerJ">
        <title>Extensive microbial diversity within the chicken gut microbiome revealed by metagenomics and culture.</title>
        <authorList>
            <person name="Gilroy R."/>
            <person name="Ravi A."/>
            <person name="Getino M."/>
            <person name="Pursley I."/>
            <person name="Horton D.L."/>
            <person name="Alikhan N.F."/>
            <person name="Baker D."/>
            <person name="Gharbi K."/>
            <person name="Hall N."/>
            <person name="Watson M."/>
            <person name="Adriaenssens E.M."/>
            <person name="Foster-Nyarko E."/>
            <person name="Jarju S."/>
            <person name="Secka A."/>
            <person name="Antonio M."/>
            <person name="Oren A."/>
            <person name="Chaudhuri R.R."/>
            <person name="La Ragione R."/>
            <person name="Hildebrand F."/>
            <person name="Pallen M.J."/>
        </authorList>
    </citation>
    <scope>NUCLEOTIDE SEQUENCE</scope>
    <source>
        <strain evidence="3">ChiSxjej1B13-7041</strain>
    </source>
</reference>
<dbReference type="GO" id="GO:0032259">
    <property type="term" value="P:methylation"/>
    <property type="evidence" value="ECO:0007669"/>
    <property type="project" value="UniProtKB-KW"/>
</dbReference>
<evidence type="ECO:0000256" key="1">
    <source>
        <dbReference type="ARBA" id="ARBA00022679"/>
    </source>
</evidence>
<sequence>MEAYTVFAEVYDLFMDNIDHQQWAEYLEELLRDYGLEGGLVLDLGCGTGALTELLAKKGYDMIGVDNSLEMLEIAREKQISQGLDILYLLQDMREFELYGTVAAIVSCCDSLNYILEEEDLLQVFRLVNNYLDPGGVFLFDMNTEYKYREVLGENTIAENREEASFIWENYYQESSRINEYAVTLFVREPDGRYNKQEEFHYQRAWSPQEVEELLRAAGLELVAVYEAFTKDEPGSRTERLQFVAREVQKKS</sequence>
<evidence type="ECO:0000259" key="2">
    <source>
        <dbReference type="Pfam" id="PF13649"/>
    </source>
</evidence>
<accession>A0A9D1JFW8</accession>
<dbReference type="PANTHER" id="PTHR43861">
    <property type="entry name" value="TRANS-ACONITATE 2-METHYLTRANSFERASE-RELATED"/>
    <property type="match status" value="1"/>
</dbReference>
<protein>
    <submittedName>
        <fullName evidence="3">Class I SAM-dependent methyltransferase</fullName>
    </submittedName>
</protein>
<dbReference type="Proteomes" id="UP000886841">
    <property type="component" value="Unassembled WGS sequence"/>
</dbReference>
<proteinExistence type="predicted"/>
<evidence type="ECO:0000313" key="4">
    <source>
        <dbReference type="Proteomes" id="UP000886841"/>
    </source>
</evidence>
<keyword evidence="1" id="KW-0808">Transferase</keyword>
<keyword evidence="3" id="KW-0489">Methyltransferase</keyword>
<evidence type="ECO:0000313" key="3">
    <source>
        <dbReference type="EMBL" id="HIR93175.1"/>
    </source>
</evidence>
<dbReference type="Gene3D" id="3.40.50.150">
    <property type="entry name" value="Vaccinia Virus protein VP39"/>
    <property type="match status" value="1"/>
</dbReference>
<reference evidence="3" key="1">
    <citation type="submission" date="2020-10" db="EMBL/GenBank/DDBJ databases">
        <authorList>
            <person name="Gilroy R."/>
        </authorList>
    </citation>
    <scope>NUCLEOTIDE SEQUENCE</scope>
    <source>
        <strain evidence="3">ChiSxjej1B13-7041</strain>
    </source>
</reference>
<dbReference type="SUPFAM" id="SSF53335">
    <property type="entry name" value="S-adenosyl-L-methionine-dependent methyltransferases"/>
    <property type="match status" value="1"/>
</dbReference>
<dbReference type="AlphaFoldDB" id="A0A9D1JFW8"/>
<dbReference type="Gene3D" id="2.20.25.110">
    <property type="entry name" value="S-adenosyl-L-methionine-dependent methyltransferases"/>
    <property type="match status" value="1"/>
</dbReference>
<name>A0A9D1JFW8_9FIRM</name>
<dbReference type="InterPro" id="IPR029063">
    <property type="entry name" value="SAM-dependent_MTases_sf"/>
</dbReference>
<comment type="caution">
    <text evidence="3">The sequence shown here is derived from an EMBL/GenBank/DDBJ whole genome shotgun (WGS) entry which is preliminary data.</text>
</comment>
<dbReference type="CDD" id="cd02440">
    <property type="entry name" value="AdoMet_MTases"/>
    <property type="match status" value="1"/>
</dbReference>
<organism evidence="3 4">
    <name type="scientific">Candidatus Egerieimonas intestinavium</name>
    <dbReference type="NCBI Taxonomy" id="2840777"/>
    <lineage>
        <taxon>Bacteria</taxon>
        <taxon>Bacillati</taxon>
        <taxon>Bacillota</taxon>
        <taxon>Clostridia</taxon>
        <taxon>Lachnospirales</taxon>
        <taxon>Lachnospiraceae</taxon>
        <taxon>Lachnospiraceae incertae sedis</taxon>
        <taxon>Candidatus Egerieimonas</taxon>
    </lineage>
</organism>
<dbReference type="InterPro" id="IPR041698">
    <property type="entry name" value="Methyltransf_25"/>
</dbReference>
<gene>
    <name evidence="3" type="ORF">IAB98_07145</name>
</gene>